<proteinExistence type="inferred from homology"/>
<dbReference type="Pfam" id="PF00593">
    <property type="entry name" value="TonB_dep_Rec_b-barrel"/>
    <property type="match status" value="1"/>
</dbReference>
<dbReference type="InterPro" id="IPR037066">
    <property type="entry name" value="Plug_dom_sf"/>
</dbReference>
<dbReference type="InterPro" id="IPR012910">
    <property type="entry name" value="Plug_dom"/>
</dbReference>
<evidence type="ECO:0000256" key="3">
    <source>
        <dbReference type="ARBA" id="ARBA00023237"/>
    </source>
</evidence>
<keyword evidence="2 4" id="KW-0472">Membrane</keyword>
<evidence type="ECO:0000256" key="2">
    <source>
        <dbReference type="ARBA" id="ARBA00023136"/>
    </source>
</evidence>
<dbReference type="RefSeq" id="WP_061926842.1">
    <property type="nucleotide sequence ID" value="NZ_CP012669.1"/>
</dbReference>
<dbReference type="Pfam" id="PF07715">
    <property type="entry name" value="Plug"/>
    <property type="match status" value="1"/>
</dbReference>
<feature type="domain" description="TonB-dependent receptor-like beta-barrel" evidence="6">
    <location>
        <begin position="464"/>
        <end position="988"/>
    </location>
</feature>
<dbReference type="AlphaFoldDB" id="A0A0M4MVJ8"/>
<dbReference type="Gene3D" id="2.170.130.10">
    <property type="entry name" value="TonB-dependent receptor, plug domain"/>
    <property type="match status" value="1"/>
</dbReference>
<dbReference type="STRING" id="361183.AMC99_02459"/>
<accession>A0A0M4MVJ8</accession>
<protein>
    <submittedName>
        <fullName evidence="8">N-acetylglucosamine-regulated TonB-dependent outer membrane receptor</fullName>
    </submittedName>
</protein>
<dbReference type="Gene3D" id="2.40.170.20">
    <property type="entry name" value="TonB-dependent receptor, beta-barrel domain"/>
    <property type="match status" value="1"/>
</dbReference>
<reference evidence="8 9" key="1">
    <citation type="submission" date="2015-09" db="EMBL/GenBank/DDBJ databases">
        <title>Complete genome sequence of a benzo[a]pyrene-degrading bacterium Altererythrobacter epoxidivorans CGMCC 1.7731T.</title>
        <authorList>
            <person name="Li Z."/>
            <person name="Cheng H."/>
            <person name="Huo Y."/>
            <person name="Xu X."/>
        </authorList>
    </citation>
    <scope>NUCLEOTIDE SEQUENCE [LARGE SCALE GENOMIC DNA]</scope>
    <source>
        <strain evidence="8 9">CGMCC 1.7731</strain>
    </source>
</reference>
<dbReference type="InterPro" id="IPR000531">
    <property type="entry name" value="Beta-barrel_TonB"/>
</dbReference>
<evidence type="ECO:0000256" key="4">
    <source>
        <dbReference type="RuleBase" id="RU003357"/>
    </source>
</evidence>
<dbReference type="PANTHER" id="PTHR40980:SF3">
    <property type="entry name" value="TONB-DEPENDENT RECEPTOR-LIKE BETA-BARREL DOMAIN-CONTAINING PROTEIN"/>
    <property type="match status" value="1"/>
</dbReference>
<comment type="similarity">
    <text evidence="4">Belongs to the TonB-dependent receptor family.</text>
</comment>
<dbReference type="GO" id="GO:0009279">
    <property type="term" value="C:cell outer membrane"/>
    <property type="evidence" value="ECO:0007669"/>
    <property type="project" value="UniProtKB-SubCell"/>
</dbReference>
<keyword evidence="5" id="KW-0732">Signal</keyword>
<dbReference type="PANTHER" id="PTHR40980">
    <property type="entry name" value="PLUG DOMAIN-CONTAINING PROTEIN"/>
    <property type="match status" value="1"/>
</dbReference>
<name>A0A0M4MVJ8_9SPHN</name>
<dbReference type="InterPro" id="IPR036942">
    <property type="entry name" value="Beta-barrel_TonB_sf"/>
</dbReference>
<dbReference type="Proteomes" id="UP000057938">
    <property type="component" value="Chromosome"/>
</dbReference>
<dbReference type="PATRIC" id="fig|361183.4.peg.2415"/>
<gene>
    <name evidence="8" type="ORF">AMC99_02459</name>
</gene>
<keyword evidence="3" id="KW-0998">Cell outer membrane</keyword>
<feature type="signal peptide" evidence="5">
    <location>
        <begin position="1"/>
        <end position="30"/>
    </location>
</feature>
<dbReference type="InterPro" id="IPR010104">
    <property type="entry name" value="TonB_rcpt_bac"/>
</dbReference>
<organism evidence="8 9">
    <name type="scientific">Altererythrobacter epoxidivorans</name>
    <dbReference type="NCBI Taxonomy" id="361183"/>
    <lineage>
        <taxon>Bacteria</taxon>
        <taxon>Pseudomonadati</taxon>
        <taxon>Pseudomonadota</taxon>
        <taxon>Alphaproteobacteria</taxon>
        <taxon>Sphingomonadales</taxon>
        <taxon>Erythrobacteraceae</taxon>
        <taxon>Altererythrobacter</taxon>
    </lineage>
</organism>
<keyword evidence="9" id="KW-1185">Reference proteome</keyword>
<dbReference type="SUPFAM" id="SSF56935">
    <property type="entry name" value="Porins"/>
    <property type="match status" value="1"/>
</dbReference>
<feature type="chain" id="PRO_5005798683" evidence="5">
    <location>
        <begin position="31"/>
        <end position="1021"/>
    </location>
</feature>
<dbReference type="OrthoDB" id="5476657at2"/>
<feature type="domain" description="TonB-dependent receptor plug" evidence="7">
    <location>
        <begin position="62"/>
        <end position="169"/>
    </location>
</feature>
<evidence type="ECO:0000313" key="9">
    <source>
        <dbReference type="Proteomes" id="UP000057938"/>
    </source>
</evidence>
<evidence type="ECO:0000259" key="7">
    <source>
        <dbReference type="Pfam" id="PF07715"/>
    </source>
</evidence>
<keyword evidence="4" id="KW-0798">TonB box</keyword>
<evidence type="ECO:0000313" key="8">
    <source>
        <dbReference type="EMBL" id="ALE17733.1"/>
    </source>
</evidence>
<evidence type="ECO:0000256" key="1">
    <source>
        <dbReference type="ARBA" id="ARBA00004442"/>
    </source>
</evidence>
<dbReference type="NCBIfam" id="TIGR01782">
    <property type="entry name" value="TonB-Xanth-Caul"/>
    <property type="match status" value="1"/>
</dbReference>
<dbReference type="EMBL" id="CP012669">
    <property type="protein sequence ID" value="ALE17733.1"/>
    <property type="molecule type" value="Genomic_DNA"/>
</dbReference>
<evidence type="ECO:0000256" key="5">
    <source>
        <dbReference type="SAM" id="SignalP"/>
    </source>
</evidence>
<keyword evidence="8" id="KW-0675">Receptor</keyword>
<evidence type="ECO:0000259" key="6">
    <source>
        <dbReference type="Pfam" id="PF00593"/>
    </source>
</evidence>
<sequence length="1021" mass="109822">MVWKRENAGAKLLAGASVVALGMTAQTAFAQDTEEAAAAEDYDNVIVVSGIRASLQRAMDIKRDAQGVVDAISAEDIGKFPDTNLAESLQRITGVSIDRNSGEGSTVTVRGFGPEFNLVLLNGRQMPASGLGSCCEAPASRSFDFANLASEGIAGVEVYKSGRASLPTGGIGSVINIKTPKPLDRPGFQGSIGAKGVLDHTFDGTEITPEISGIISNTFGDDRFGILISGSYQKRRASLAQFNAGWREGYLGNENNWGSLPGTQPADGLTIPPPENDWRVLYVNPNLLNQIENRPDPTDIYQVTQNAGYDFTDIKRERINGQAVLQFQPTDNLSASIDYTYAQNTIDARTNSIGVWFNHENTSSSWTDGPAAGPNFYAEAFGPGKDLAVTGAVAANRTILQSIGGTLEWEGLGGLRVKLDGHHSTSESKPTSPYGSNIAVGNAIFGVQNQVVDFTTDMPVISVNMYPGSEIDASNIRPSGNAFRNAYMKDTINELSLKAGYDFDSSFIDSLDFGATYTENKVRSAYGFLQTDSWGGTLAADELPDDFFTLTDLPSNLAGMSGSQAEGIIPSYFDIDTEGLIEFLDDEVSICSAPWSGTPSGVGCLAEFTVDRRLRERTVSPFIQTTHSFTLGGETPADLRLGLRYEETKVKSSALVPIPIGTSQISYNEIAIIYDNSAADFTTLTGKYDNWLPAIDFSMEPFQDVKLRASYSHTITRPAYNNLDGGLTVASPIRPGGGSTGGAGNPGLLPYKSKNIDLSAEWYYAPASYISVGFFAKNVSNFIGTTTTQSAAFGLTNPGQGAIFQEAVANQPSNAPFAPDASRPGESIIEYVIANYPDAVEYNGSGDPIGILGQSTDPEVIFTLGQPGNSDQTANLTGWEFALQHSFGETGFGTILNYTIVNSDTSYDNSLRYTETQFAVTGVSDSANAVVYYDKNGLQARIAYNWRDEFLSGYGLDPYYVESYGQFDASASYEFNNGLTVFVEGINITNEDRRGHMRNDQTVFFAAPGYARYAAGVRFTW</sequence>
<dbReference type="KEGG" id="aep:AMC99_02459"/>
<comment type="subcellular location">
    <subcellularLocation>
        <location evidence="1 4">Cell outer membrane</location>
    </subcellularLocation>
</comment>